<name>A0ABX8M7L5_9PSED</name>
<dbReference type="Pfam" id="PF13682">
    <property type="entry name" value="CZB"/>
    <property type="match status" value="1"/>
</dbReference>
<evidence type="ECO:0000256" key="1">
    <source>
        <dbReference type="ARBA" id="ARBA00004236"/>
    </source>
</evidence>
<dbReference type="Pfam" id="PF00015">
    <property type="entry name" value="MCPsignal"/>
    <property type="match status" value="1"/>
</dbReference>
<dbReference type="PANTHER" id="PTHR32089:SF112">
    <property type="entry name" value="LYSOZYME-LIKE PROTEIN-RELATED"/>
    <property type="match status" value="1"/>
</dbReference>
<organism evidence="11 12">
    <name type="scientific">Pseudomonas muyukensis</name>
    <dbReference type="NCBI Taxonomy" id="2842357"/>
    <lineage>
        <taxon>Bacteria</taxon>
        <taxon>Pseudomonadati</taxon>
        <taxon>Pseudomonadota</taxon>
        <taxon>Gammaproteobacteria</taxon>
        <taxon>Pseudomonadales</taxon>
        <taxon>Pseudomonadaceae</taxon>
        <taxon>Pseudomonas</taxon>
    </lineage>
</organism>
<evidence type="ECO:0000256" key="8">
    <source>
        <dbReference type="PROSITE-ProRule" id="PRU00284"/>
    </source>
</evidence>
<dbReference type="SMART" id="SM00283">
    <property type="entry name" value="MA"/>
    <property type="match status" value="1"/>
</dbReference>
<keyword evidence="5" id="KW-1133">Transmembrane helix</keyword>
<keyword evidence="12" id="KW-1185">Reference proteome</keyword>
<sequence>MLGALTVNARSGVGHQAVGASQEPSVKWWNKAGQQDKHINDLNNALQQVREQLAEAQQRAAAAEAQATLLSQENQVLTRLAGNLSAFSQSLEMTQTSFASLAHSMEQEREYAIRIQGIASNNQSSIDAIADNLEQLADASGEASEKVGKLDHQAQQVGGVLEIIREVADQTNLLALNAAIEAARAGDAGRGFAVVADEVRTLARRTADATAEIGTLVSAIRADSAQSRGHIASLAEQSSSYSAVGQSAASTMRQLLDMSTVAESSASVSALRSFCELAKLDHLLYKFRVYKVLFGVSQEGLADFTDHTGCRLGKWYREGDGARHYAHLAGYLEIDAPHAAVHRGAFDALNAHVAGDTAAMLKAVADMERASLGVQEGLERVVASGEQAPALLQRRAQSR</sequence>
<protein>
    <submittedName>
        <fullName evidence="11">CZB domain-containing protein</fullName>
    </submittedName>
</protein>
<gene>
    <name evidence="11" type="ORF">KSS95_15925</name>
</gene>
<evidence type="ECO:0000256" key="6">
    <source>
        <dbReference type="ARBA" id="ARBA00023136"/>
    </source>
</evidence>
<keyword evidence="9" id="KW-0175">Coiled coil</keyword>
<proteinExistence type="predicted"/>
<dbReference type="PANTHER" id="PTHR32089">
    <property type="entry name" value="METHYL-ACCEPTING CHEMOTAXIS PROTEIN MCPB"/>
    <property type="match status" value="1"/>
</dbReference>
<dbReference type="InterPro" id="IPR004089">
    <property type="entry name" value="MCPsignal_dom"/>
</dbReference>
<evidence type="ECO:0000256" key="2">
    <source>
        <dbReference type="ARBA" id="ARBA00022475"/>
    </source>
</evidence>
<evidence type="ECO:0000259" key="10">
    <source>
        <dbReference type="PROSITE" id="PS50111"/>
    </source>
</evidence>
<feature type="domain" description="Methyl-accepting transducer" evidence="10">
    <location>
        <begin position="55"/>
        <end position="259"/>
    </location>
</feature>
<evidence type="ECO:0000313" key="11">
    <source>
        <dbReference type="EMBL" id="QXH33661.1"/>
    </source>
</evidence>
<keyword evidence="2" id="KW-1003">Cell membrane</keyword>
<dbReference type="InterPro" id="IPR025991">
    <property type="entry name" value="Chemoreceptor_zinc-bind_dom"/>
</dbReference>
<keyword evidence="3" id="KW-0488">Methylation</keyword>
<dbReference type="EMBL" id="CP077073">
    <property type="protein sequence ID" value="QXH33661.1"/>
    <property type="molecule type" value="Genomic_DNA"/>
</dbReference>
<evidence type="ECO:0000256" key="7">
    <source>
        <dbReference type="ARBA" id="ARBA00023224"/>
    </source>
</evidence>
<keyword evidence="7 8" id="KW-0807">Transducer</keyword>
<dbReference type="Proteomes" id="UP001047646">
    <property type="component" value="Chromosome"/>
</dbReference>
<accession>A0ABX8M7L5</accession>
<evidence type="ECO:0000256" key="9">
    <source>
        <dbReference type="SAM" id="Coils"/>
    </source>
</evidence>
<evidence type="ECO:0000313" key="12">
    <source>
        <dbReference type="Proteomes" id="UP001047646"/>
    </source>
</evidence>
<evidence type="ECO:0000256" key="3">
    <source>
        <dbReference type="ARBA" id="ARBA00022481"/>
    </source>
</evidence>
<comment type="subcellular location">
    <subcellularLocation>
        <location evidence="1">Cell membrane</location>
    </subcellularLocation>
</comment>
<evidence type="ECO:0000256" key="4">
    <source>
        <dbReference type="ARBA" id="ARBA00022692"/>
    </source>
</evidence>
<feature type="coiled-coil region" evidence="9">
    <location>
        <begin position="32"/>
        <end position="73"/>
    </location>
</feature>
<keyword evidence="4" id="KW-0812">Transmembrane</keyword>
<keyword evidence="6" id="KW-0472">Membrane</keyword>
<evidence type="ECO:0000256" key="5">
    <source>
        <dbReference type="ARBA" id="ARBA00022989"/>
    </source>
</evidence>
<dbReference type="PROSITE" id="PS50111">
    <property type="entry name" value="CHEMOTAXIS_TRANSDUC_2"/>
    <property type="match status" value="1"/>
</dbReference>
<reference evidence="11" key="1">
    <citation type="journal article" date="2021" name="Microorganisms">
        <title>The Ever-Expanding Pseudomonas Genus: Description of 43 New Species and Partition of the Pseudomonas putida Group.</title>
        <authorList>
            <person name="Girard L."/>
            <person name="Lood C."/>
            <person name="Hofte M."/>
            <person name="Vandamme P."/>
            <person name="Rokni-Zadeh H."/>
            <person name="van Noort V."/>
            <person name="Lavigne R."/>
            <person name="De Mot R."/>
        </authorList>
    </citation>
    <scope>NUCLEOTIDE SEQUENCE</scope>
    <source>
        <strain evidence="11">COW39</strain>
    </source>
</reference>